<evidence type="ECO:0000256" key="17">
    <source>
        <dbReference type="ARBA" id="ARBA00023180"/>
    </source>
</evidence>
<evidence type="ECO:0000256" key="7">
    <source>
        <dbReference type="ARBA" id="ARBA00022645"/>
    </source>
</evidence>
<dbReference type="AlphaFoldDB" id="W7QLJ4"/>
<dbReference type="SUPFAM" id="SSF53187">
    <property type="entry name" value="Zn-dependent exopeptidases"/>
    <property type="match status" value="1"/>
</dbReference>
<dbReference type="GO" id="GO:0005764">
    <property type="term" value="C:lysosome"/>
    <property type="evidence" value="ECO:0007669"/>
    <property type="project" value="UniProtKB-SubCell"/>
</dbReference>
<keyword evidence="15" id="KW-0482">Metalloprotease</keyword>
<keyword evidence="6" id="KW-0964">Secreted</keyword>
<dbReference type="GO" id="GO:0004180">
    <property type="term" value="F:carboxypeptidase activity"/>
    <property type="evidence" value="ECO:0007669"/>
    <property type="project" value="UniProtKB-KW"/>
</dbReference>
<dbReference type="PANTHER" id="PTHR12053">
    <property type="entry name" value="PROTEASE FAMILY M28 PLASMA GLUTAMATE CARBOXYPEPTIDASE-RELATED"/>
    <property type="match status" value="1"/>
</dbReference>
<keyword evidence="16" id="KW-0865">Zymogen</keyword>
<evidence type="ECO:0000256" key="12">
    <source>
        <dbReference type="ARBA" id="ARBA00022824"/>
    </source>
</evidence>
<evidence type="ECO:0000256" key="5">
    <source>
        <dbReference type="ARBA" id="ARBA00014116"/>
    </source>
</evidence>
<dbReference type="InterPro" id="IPR007484">
    <property type="entry name" value="Peptidase_M28"/>
</dbReference>
<keyword evidence="14" id="KW-0333">Golgi apparatus</keyword>
<keyword evidence="17" id="KW-0325">Glycoprotein</keyword>
<dbReference type="Gene3D" id="3.50.30.30">
    <property type="match status" value="1"/>
</dbReference>
<evidence type="ECO:0000256" key="14">
    <source>
        <dbReference type="ARBA" id="ARBA00023034"/>
    </source>
</evidence>
<evidence type="ECO:0000259" key="21">
    <source>
        <dbReference type="Pfam" id="PF04389"/>
    </source>
</evidence>
<proteinExistence type="predicted"/>
<keyword evidence="23" id="KW-1185">Reference proteome</keyword>
<accession>W7QLJ4</accession>
<keyword evidence="12" id="KW-0256">Endoplasmic reticulum</keyword>
<evidence type="ECO:0000256" key="3">
    <source>
        <dbReference type="ARBA" id="ARBA00004555"/>
    </source>
</evidence>
<dbReference type="STRING" id="1328313.DS2_14529"/>
<dbReference type="Proteomes" id="UP000019276">
    <property type="component" value="Unassembled WGS sequence"/>
</dbReference>
<keyword evidence="7" id="KW-0121">Carboxypeptidase</keyword>
<dbReference type="GO" id="GO:0006508">
    <property type="term" value="P:proteolysis"/>
    <property type="evidence" value="ECO:0007669"/>
    <property type="project" value="UniProtKB-KW"/>
</dbReference>
<evidence type="ECO:0000256" key="9">
    <source>
        <dbReference type="ARBA" id="ARBA00022723"/>
    </source>
</evidence>
<evidence type="ECO:0000256" key="15">
    <source>
        <dbReference type="ARBA" id="ARBA00023049"/>
    </source>
</evidence>
<evidence type="ECO:0000256" key="19">
    <source>
        <dbReference type="ARBA" id="ARBA00025833"/>
    </source>
</evidence>
<evidence type="ECO:0000256" key="10">
    <source>
        <dbReference type="ARBA" id="ARBA00022729"/>
    </source>
</evidence>
<keyword evidence="9" id="KW-0479">Metal-binding</keyword>
<evidence type="ECO:0000256" key="2">
    <source>
        <dbReference type="ARBA" id="ARBA00004371"/>
    </source>
</evidence>
<comment type="subunit">
    <text evidence="19">Homodimer. The monomeric form is inactive while the homodimer is active.</text>
</comment>
<comment type="caution">
    <text evidence="22">The sequence shown here is derived from an EMBL/GenBank/DDBJ whole genome shotgun (WGS) entry which is preliminary data.</text>
</comment>
<dbReference type="EMBL" id="ARZY01000031">
    <property type="protein sequence ID" value="EWH08998.1"/>
    <property type="molecule type" value="Genomic_DNA"/>
</dbReference>
<name>W7QLJ4_9ALTE</name>
<keyword evidence="13" id="KW-0862">Zinc</keyword>
<dbReference type="InterPro" id="IPR039866">
    <property type="entry name" value="CPQ"/>
</dbReference>
<dbReference type="Gene3D" id="3.40.630.10">
    <property type="entry name" value="Zn peptidases"/>
    <property type="match status" value="1"/>
</dbReference>
<dbReference type="GO" id="GO:0070573">
    <property type="term" value="F:metallodipeptidase activity"/>
    <property type="evidence" value="ECO:0007669"/>
    <property type="project" value="InterPro"/>
</dbReference>
<evidence type="ECO:0000256" key="13">
    <source>
        <dbReference type="ARBA" id="ARBA00022833"/>
    </source>
</evidence>
<comment type="subcellular location">
    <subcellularLocation>
        <location evidence="1">Endoplasmic reticulum</location>
    </subcellularLocation>
    <subcellularLocation>
        <location evidence="3">Golgi apparatus</location>
    </subcellularLocation>
    <subcellularLocation>
        <location evidence="2">Lysosome</location>
    </subcellularLocation>
    <subcellularLocation>
        <location evidence="4">Secreted</location>
    </subcellularLocation>
</comment>
<dbReference type="Pfam" id="PF04389">
    <property type="entry name" value="Peptidase_M28"/>
    <property type="match status" value="1"/>
</dbReference>
<evidence type="ECO:0000256" key="18">
    <source>
        <dbReference type="ARBA" id="ARBA00023228"/>
    </source>
</evidence>
<evidence type="ECO:0000256" key="1">
    <source>
        <dbReference type="ARBA" id="ARBA00004240"/>
    </source>
</evidence>
<keyword evidence="10" id="KW-0732">Signal</keyword>
<evidence type="ECO:0000256" key="16">
    <source>
        <dbReference type="ARBA" id="ARBA00023145"/>
    </source>
</evidence>
<evidence type="ECO:0000256" key="20">
    <source>
        <dbReference type="ARBA" id="ARBA00033328"/>
    </source>
</evidence>
<evidence type="ECO:0000256" key="11">
    <source>
        <dbReference type="ARBA" id="ARBA00022801"/>
    </source>
</evidence>
<feature type="domain" description="Peptidase M28" evidence="21">
    <location>
        <begin position="260"/>
        <end position="444"/>
    </location>
</feature>
<protein>
    <recommendedName>
        <fullName evidence="5">Carboxypeptidase Q</fullName>
    </recommendedName>
    <alternativeName>
        <fullName evidence="20">Plasma glutamate carboxypeptidase</fullName>
    </alternativeName>
</protein>
<evidence type="ECO:0000256" key="6">
    <source>
        <dbReference type="ARBA" id="ARBA00022525"/>
    </source>
</evidence>
<dbReference type="GO" id="GO:0005576">
    <property type="term" value="C:extracellular region"/>
    <property type="evidence" value="ECO:0007669"/>
    <property type="project" value="UniProtKB-SubCell"/>
</dbReference>
<reference evidence="22 23" key="1">
    <citation type="journal article" date="2014" name="Genome Announc.">
        <title>Draft Genome Sequence of the Agar-Degrading Bacterium Catenovulum sp. Strain DS-2, Isolated from Intestines of Haliotis diversicolor.</title>
        <authorList>
            <person name="Shan D."/>
            <person name="Li X."/>
            <person name="Gu Z."/>
            <person name="Wei G."/>
            <person name="Gao Z."/>
            <person name="Shao Z."/>
        </authorList>
    </citation>
    <scope>NUCLEOTIDE SEQUENCE [LARGE SCALE GENOMIC DNA]</scope>
    <source>
        <strain evidence="22 23">DS-2</strain>
    </source>
</reference>
<sequence length="477" mass="52796">MQKLLKTKTAWLSLISIISLVKVSFAAESLQMIEKIKNQALSDDYAYHQIEAITTEIGARPLGSAKELNALKWLEQQLTELSVGHLSKQPLKVRNWQRISASAQVISPYKHELVIESLGGSVATPAEGLEAEVIKINNFDHLNSVEADKLKDKIVYISRKLDEHSPAEDYLNMQRIRQKGAIIAANKGAKALIIRSQTTDKSRTAHTGAVRYHSNSPQIPAAAISPADADLLDRLFARNLPVALLINLQNSESRWVDTYNLIATLSADHSQNNPNKVVFIAHIDSWDLGTGALDNAAGIGIGLGIIKQLIQFQDKLKHDIEIVFVTAAQFNQLGIKTYIKHLNDKHIVVATEADLGGESIFRLDTNIDESALKLADKIHTLTTDLAIERGHNASGGATNTQHMLALDIPIFNWVQKTDNYFKYLHSANDTFDKISLESIQQNVATYSIFLFSVANEGLIFSNKVTEHEQPTETTVTQ</sequence>
<dbReference type="PANTHER" id="PTHR12053:SF3">
    <property type="entry name" value="CARBOXYPEPTIDASE Q"/>
    <property type="match status" value="1"/>
</dbReference>
<evidence type="ECO:0000256" key="8">
    <source>
        <dbReference type="ARBA" id="ARBA00022670"/>
    </source>
</evidence>
<evidence type="ECO:0000256" key="4">
    <source>
        <dbReference type="ARBA" id="ARBA00004613"/>
    </source>
</evidence>
<dbReference type="RefSeq" id="WP_035015559.1">
    <property type="nucleotide sequence ID" value="NZ_ARZY01000031.1"/>
</dbReference>
<gene>
    <name evidence="22" type="ORF">DS2_14529</name>
</gene>
<keyword evidence="8" id="KW-0645">Protease</keyword>
<evidence type="ECO:0000313" key="23">
    <source>
        <dbReference type="Proteomes" id="UP000019276"/>
    </source>
</evidence>
<evidence type="ECO:0000313" key="22">
    <source>
        <dbReference type="EMBL" id="EWH08998.1"/>
    </source>
</evidence>
<keyword evidence="11" id="KW-0378">Hydrolase</keyword>
<dbReference type="OrthoDB" id="9769665at2"/>
<organism evidence="22 23">
    <name type="scientific">Catenovulum agarivorans DS-2</name>
    <dbReference type="NCBI Taxonomy" id="1328313"/>
    <lineage>
        <taxon>Bacteria</taxon>
        <taxon>Pseudomonadati</taxon>
        <taxon>Pseudomonadota</taxon>
        <taxon>Gammaproteobacteria</taxon>
        <taxon>Alteromonadales</taxon>
        <taxon>Alteromonadaceae</taxon>
        <taxon>Catenovulum</taxon>
    </lineage>
</organism>
<dbReference type="eggNOG" id="COG2234">
    <property type="taxonomic scope" value="Bacteria"/>
</dbReference>
<keyword evidence="18" id="KW-0458">Lysosome</keyword>
<dbReference type="GO" id="GO:0046872">
    <property type="term" value="F:metal ion binding"/>
    <property type="evidence" value="ECO:0007669"/>
    <property type="project" value="UniProtKB-KW"/>
</dbReference>